<evidence type="ECO:0000256" key="1">
    <source>
        <dbReference type="ARBA" id="ARBA00022801"/>
    </source>
</evidence>
<evidence type="ECO:0000313" key="4">
    <source>
        <dbReference type="EMBL" id="KAJ5156826.1"/>
    </source>
</evidence>
<gene>
    <name evidence="4" type="ORF">N7492_009629</name>
</gene>
<dbReference type="FunFam" id="3.90.79.10:FF:000016">
    <property type="entry name" value="ADP-sugar pyrophosphatase isoform X1"/>
    <property type="match status" value="1"/>
</dbReference>
<dbReference type="Pfam" id="PF00293">
    <property type="entry name" value="NUDIX"/>
    <property type="match status" value="1"/>
</dbReference>
<dbReference type="AlphaFoldDB" id="A0A9W9HST7"/>
<feature type="domain" description="Nudix hydrolase" evidence="3">
    <location>
        <begin position="51"/>
        <end position="191"/>
    </location>
</feature>
<dbReference type="SUPFAM" id="SSF55811">
    <property type="entry name" value="Nudix"/>
    <property type="match status" value="1"/>
</dbReference>
<reference evidence="4" key="1">
    <citation type="submission" date="2022-11" db="EMBL/GenBank/DDBJ databases">
        <authorList>
            <person name="Petersen C."/>
        </authorList>
    </citation>
    <scope>NUCLEOTIDE SEQUENCE</scope>
    <source>
        <strain evidence="4">IBT 21917</strain>
    </source>
</reference>
<name>A0A9W9HST7_9EURO</name>
<dbReference type="InterPro" id="IPR015797">
    <property type="entry name" value="NUDIX_hydrolase-like_dom_sf"/>
</dbReference>
<dbReference type="PRINTS" id="PR00502">
    <property type="entry name" value="NUDIXFAMILY"/>
</dbReference>
<dbReference type="GO" id="GO:0019693">
    <property type="term" value="P:ribose phosphate metabolic process"/>
    <property type="evidence" value="ECO:0007669"/>
    <property type="project" value="TreeGrafter"/>
</dbReference>
<reference evidence="4" key="2">
    <citation type="journal article" date="2023" name="IMA Fungus">
        <title>Comparative genomic study of the Penicillium genus elucidates a diverse pangenome and 15 lateral gene transfer events.</title>
        <authorList>
            <person name="Petersen C."/>
            <person name="Sorensen T."/>
            <person name="Nielsen M.R."/>
            <person name="Sondergaard T.E."/>
            <person name="Sorensen J.L."/>
            <person name="Fitzpatrick D.A."/>
            <person name="Frisvad J.C."/>
            <person name="Nielsen K.L."/>
        </authorList>
    </citation>
    <scope>NUCLEOTIDE SEQUENCE</scope>
    <source>
        <strain evidence="4">IBT 21917</strain>
    </source>
</reference>
<accession>A0A9W9HST7</accession>
<dbReference type="PROSITE" id="PS00893">
    <property type="entry name" value="NUDIX_BOX"/>
    <property type="match status" value="1"/>
</dbReference>
<dbReference type="InterPro" id="IPR000086">
    <property type="entry name" value="NUDIX_hydrolase_dom"/>
</dbReference>
<dbReference type="Gene3D" id="3.90.79.10">
    <property type="entry name" value="Nucleoside Triphosphate Pyrophosphohydrolase"/>
    <property type="match status" value="1"/>
</dbReference>
<dbReference type="GO" id="GO:0005634">
    <property type="term" value="C:nucleus"/>
    <property type="evidence" value="ECO:0007669"/>
    <property type="project" value="TreeGrafter"/>
</dbReference>
<dbReference type="GO" id="GO:0047631">
    <property type="term" value="F:ADP-ribose diphosphatase activity"/>
    <property type="evidence" value="ECO:0007669"/>
    <property type="project" value="TreeGrafter"/>
</dbReference>
<dbReference type="Proteomes" id="UP001146351">
    <property type="component" value="Unassembled WGS sequence"/>
</dbReference>
<keyword evidence="1 2" id="KW-0378">Hydrolase</keyword>
<dbReference type="PANTHER" id="PTHR11839">
    <property type="entry name" value="UDP/ADP-SUGAR PYROPHOSPHATASE"/>
    <property type="match status" value="1"/>
</dbReference>
<sequence>MKYLKSKIILQEPLNPSEAEWKGLVKTTYTDPKGVERTWESAERLTRPKDSLVDGVTIMAILTKPSGPEVLLQKQWRPPVDQVVIELPAGMVDAGETVEQTAERELKEETGYVGVAEKTGPILYNDPGFSNTNFNLVHVRIDMSLPENQKPEPQLEDNEFIECFTIPLSKLHTEVRRLADEGYAIDAGIGALAEGIELARSMSL</sequence>
<evidence type="ECO:0000259" key="3">
    <source>
        <dbReference type="PROSITE" id="PS51462"/>
    </source>
</evidence>
<organism evidence="4 5">
    <name type="scientific">Penicillium capsulatum</name>
    <dbReference type="NCBI Taxonomy" id="69766"/>
    <lineage>
        <taxon>Eukaryota</taxon>
        <taxon>Fungi</taxon>
        <taxon>Dikarya</taxon>
        <taxon>Ascomycota</taxon>
        <taxon>Pezizomycotina</taxon>
        <taxon>Eurotiomycetes</taxon>
        <taxon>Eurotiomycetidae</taxon>
        <taxon>Eurotiales</taxon>
        <taxon>Aspergillaceae</taxon>
        <taxon>Penicillium</taxon>
    </lineage>
</organism>
<proteinExistence type="inferred from homology"/>
<evidence type="ECO:0000313" key="5">
    <source>
        <dbReference type="Proteomes" id="UP001146351"/>
    </source>
</evidence>
<dbReference type="GO" id="GO:0005829">
    <property type="term" value="C:cytosol"/>
    <property type="evidence" value="ECO:0007669"/>
    <property type="project" value="TreeGrafter"/>
</dbReference>
<dbReference type="CDD" id="cd18888">
    <property type="entry name" value="NUDIX_ADPRase_Nudt5"/>
    <property type="match status" value="1"/>
</dbReference>
<comment type="similarity">
    <text evidence="2">Belongs to the Nudix hydrolase family.</text>
</comment>
<dbReference type="EMBL" id="JAPQKO010000006">
    <property type="protein sequence ID" value="KAJ5156826.1"/>
    <property type="molecule type" value="Genomic_DNA"/>
</dbReference>
<dbReference type="OrthoDB" id="10249920at2759"/>
<protein>
    <submittedName>
        <fullName evidence="4">ADP-ribose diphosphatase</fullName>
    </submittedName>
</protein>
<comment type="caution">
    <text evidence="4">The sequence shown here is derived from an EMBL/GenBank/DDBJ whole genome shotgun (WGS) entry which is preliminary data.</text>
</comment>
<dbReference type="GO" id="GO:0006753">
    <property type="term" value="P:nucleoside phosphate metabolic process"/>
    <property type="evidence" value="ECO:0007669"/>
    <property type="project" value="TreeGrafter"/>
</dbReference>
<keyword evidence="5" id="KW-1185">Reference proteome</keyword>
<dbReference type="PROSITE" id="PS51462">
    <property type="entry name" value="NUDIX"/>
    <property type="match status" value="1"/>
</dbReference>
<evidence type="ECO:0000256" key="2">
    <source>
        <dbReference type="RuleBase" id="RU003476"/>
    </source>
</evidence>
<dbReference type="InterPro" id="IPR020476">
    <property type="entry name" value="Nudix_hydrolase"/>
</dbReference>
<dbReference type="PANTHER" id="PTHR11839:SF1">
    <property type="entry name" value="ADP-SUGAR PYROPHOSPHATASE"/>
    <property type="match status" value="1"/>
</dbReference>
<dbReference type="InterPro" id="IPR020084">
    <property type="entry name" value="NUDIX_hydrolase_CS"/>
</dbReference>